<protein>
    <submittedName>
        <fullName evidence="2">Uncharacterized protein</fullName>
    </submittedName>
</protein>
<comment type="caution">
    <text evidence="2">The sequence shown here is derived from an EMBL/GenBank/DDBJ whole genome shotgun (WGS) entry which is preliminary data.</text>
</comment>
<accession>A0ABD3KXM1</accession>
<keyword evidence="3" id="KW-1185">Reference proteome</keyword>
<evidence type="ECO:0000256" key="1">
    <source>
        <dbReference type="SAM" id="MobiDB-lite"/>
    </source>
</evidence>
<dbReference type="Proteomes" id="UP001634007">
    <property type="component" value="Unassembled WGS sequence"/>
</dbReference>
<reference evidence="2 3" key="1">
    <citation type="submission" date="2024-11" db="EMBL/GenBank/DDBJ databases">
        <title>Chromosome-level genome assembly of Eucalyptus globulus Labill. provides insights into its genome evolution.</title>
        <authorList>
            <person name="Li X."/>
        </authorList>
    </citation>
    <scope>NUCLEOTIDE SEQUENCE [LARGE SCALE GENOMIC DNA]</scope>
    <source>
        <strain evidence="2">CL2024</strain>
        <tissue evidence="2">Fresh tender leaves</tissue>
    </source>
</reference>
<sequence length="193" mass="22628">MDSLNCIKEKDSSEQTKLLRESEPLENHYLGSVDHHPPDDNNACIKYDLCMRILEEHNEPEHVKGRCKKGFPEYARQCEPNNMKYGVVVDRAIEKRKILQEDATESENKWPNGKRLKRGTLEYAQRREFNKIKNRMAAARSHEKVQNHILELERKVVRMRRENDNRRKLLAHGPGPSEVSGFRPLRRTFSGPL</sequence>
<organism evidence="2 3">
    <name type="scientific">Eucalyptus globulus</name>
    <name type="common">Tasmanian blue gum</name>
    <dbReference type="NCBI Taxonomy" id="34317"/>
    <lineage>
        <taxon>Eukaryota</taxon>
        <taxon>Viridiplantae</taxon>
        <taxon>Streptophyta</taxon>
        <taxon>Embryophyta</taxon>
        <taxon>Tracheophyta</taxon>
        <taxon>Spermatophyta</taxon>
        <taxon>Magnoliopsida</taxon>
        <taxon>eudicotyledons</taxon>
        <taxon>Gunneridae</taxon>
        <taxon>Pentapetalae</taxon>
        <taxon>rosids</taxon>
        <taxon>malvids</taxon>
        <taxon>Myrtales</taxon>
        <taxon>Myrtaceae</taxon>
        <taxon>Myrtoideae</taxon>
        <taxon>Eucalypteae</taxon>
        <taxon>Eucalyptus</taxon>
    </lineage>
</organism>
<proteinExistence type="predicted"/>
<name>A0ABD3KXM1_EUCGL</name>
<evidence type="ECO:0000313" key="3">
    <source>
        <dbReference type="Proteomes" id="UP001634007"/>
    </source>
</evidence>
<feature type="compositionally biased region" description="Basic and acidic residues" evidence="1">
    <location>
        <begin position="7"/>
        <end position="21"/>
    </location>
</feature>
<evidence type="ECO:0000313" key="2">
    <source>
        <dbReference type="EMBL" id="KAL3742371.1"/>
    </source>
</evidence>
<feature type="region of interest" description="Disordered" evidence="1">
    <location>
        <begin position="1"/>
        <end position="21"/>
    </location>
</feature>
<dbReference type="AlphaFoldDB" id="A0ABD3KXM1"/>
<feature type="region of interest" description="Disordered" evidence="1">
    <location>
        <begin position="164"/>
        <end position="193"/>
    </location>
</feature>
<dbReference type="EMBL" id="JBJKBG010000004">
    <property type="protein sequence ID" value="KAL3742371.1"/>
    <property type="molecule type" value="Genomic_DNA"/>
</dbReference>
<gene>
    <name evidence="2" type="ORF">ACJRO7_017790</name>
</gene>